<protein>
    <recommendedName>
        <fullName evidence="1">diguanylate cyclase</fullName>
        <ecNumber evidence="1">2.7.7.65</ecNumber>
    </recommendedName>
</protein>
<dbReference type="Proteomes" id="UP000289758">
    <property type="component" value="Unassembled WGS sequence"/>
</dbReference>
<proteinExistence type="predicted"/>
<feature type="transmembrane region" description="Helical" evidence="3">
    <location>
        <begin position="334"/>
        <end position="356"/>
    </location>
</feature>
<dbReference type="InterPro" id="IPR050469">
    <property type="entry name" value="Diguanylate_Cyclase"/>
</dbReference>
<feature type="transmembrane region" description="Helical" evidence="3">
    <location>
        <begin position="245"/>
        <end position="265"/>
    </location>
</feature>
<dbReference type="Gene3D" id="3.30.70.270">
    <property type="match status" value="1"/>
</dbReference>
<dbReference type="InterPro" id="IPR029787">
    <property type="entry name" value="Nucleotide_cyclase"/>
</dbReference>
<accession>A0A4Q1APA7</accession>
<dbReference type="PANTHER" id="PTHR45138:SF9">
    <property type="entry name" value="DIGUANYLATE CYCLASE DGCM-RELATED"/>
    <property type="match status" value="1"/>
</dbReference>
<dbReference type="InterPro" id="IPR011622">
    <property type="entry name" value="7TMR_DISM_rcpt_extracell_dom2"/>
</dbReference>
<dbReference type="SUPFAM" id="SSF55073">
    <property type="entry name" value="Nucleotide cyclase"/>
    <property type="match status" value="1"/>
</dbReference>
<dbReference type="FunFam" id="3.30.70.270:FF:000001">
    <property type="entry name" value="Diguanylate cyclase domain protein"/>
    <property type="match status" value="1"/>
</dbReference>
<dbReference type="PROSITE" id="PS50887">
    <property type="entry name" value="GGDEF"/>
    <property type="match status" value="1"/>
</dbReference>
<dbReference type="Pfam" id="PF07696">
    <property type="entry name" value="7TMR-DISMED2"/>
    <property type="match status" value="1"/>
</dbReference>
<dbReference type="AlphaFoldDB" id="A0A4Q1APA7"/>
<name>A0A4Q1APA7_9BACT</name>
<dbReference type="Pfam" id="PF00990">
    <property type="entry name" value="GGDEF"/>
    <property type="match status" value="1"/>
</dbReference>
<feature type="transmembrane region" description="Helical" evidence="3">
    <location>
        <begin position="277"/>
        <end position="297"/>
    </location>
</feature>
<comment type="catalytic activity">
    <reaction evidence="2">
        <text>2 GTP = 3',3'-c-di-GMP + 2 diphosphate</text>
        <dbReference type="Rhea" id="RHEA:24898"/>
        <dbReference type="ChEBI" id="CHEBI:33019"/>
        <dbReference type="ChEBI" id="CHEBI:37565"/>
        <dbReference type="ChEBI" id="CHEBI:58805"/>
        <dbReference type="EC" id="2.7.7.65"/>
    </reaction>
</comment>
<reference evidence="5 6" key="1">
    <citation type="submission" date="2017-10" db="EMBL/GenBank/DDBJ databases">
        <title>Genomics of the genus Arcobacter.</title>
        <authorList>
            <person name="Perez-Cataluna A."/>
            <person name="Figueras M.J."/>
        </authorList>
    </citation>
    <scope>NUCLEOTIDE SEQUENCE [LARGE SCALE GENOMIC DNA]</scope>
    <source>
        <strain evidence="5 6">CECT 8441</strain>
    </source>
</reference>
<dbReference type="InterPro" id="IPR011623">
    <property type="entry name" value="7TMR_DISM_rcpt_extracell_dom1"/>
</dbReference>
<gene>
    <name evidence="5" type="ORF">CRV07_01145</name>
</gene>
<evidence type="ECO:0000313" key="6">
    <source>
        <dbReference type="Proteomes" id="UP000289758"/>
    </source>
</evidence>
<keyword evidence="3" id="KW-0472">Membrane</keyword>
<evidence type="ECO:0000313" key="5">
    <source>
        <dbReference type="EMBL" id="RXK08439.1"/>
    </source>
</evidence>
<organism evidence="5 6">
    <name type="scientific">Halarcobacter ebronensis</name>
    <dbReference type="NCBI Taxonomy" id="1462615"/>
    <lineage>
        <taxon>Bacteria</taxon>
        <taxon>Pseudomonadati</taxon>
        <taxon>Campylobacterota</taxon>
        <taxon>Epsilonproteobacteria</taxon>
        <taxon>Campylobacterales</taxon>
        <taxon>Arcobacteraceae</taxon>
        <taxon>Halarcobacter</taxon>
    </lineage>
</organism>
<dbReference type="OrthoDB" id="9778432at2"/>
<evidence type="ECO:0000259" key="4">
    <source>
        <dbReference type="PROSITE" id="PS50887"/>
    </source>
</evidence>
<dbReference type="InterPro" id="IPR043128">
    <property type="entry name" value="Rev_trsase/Diguanyl_cyclase"/>
</dbReference>
<keyword evidence="6" id="KW-1185">Reference proteome</keyword>
<dbReference type="GO" id="GO:0052621">
    <property type="term" value="F:diguanylate cyclase activity"/>
    <property type="evidence" value="ECO:0007669"/>
    <property type="project" value="UniProtKB-EC"/>
</dbReference>
<dbReference type="Pfam" id="PF07695">
    <property type="entry name" value="7TMR-DISM_7TM"/>
    <property type="match status" value="1"/>
</dbReference>
<keyword evidence="3" id="KW-0812">Transmembrane</keyword>
<dbReference type="EMBL" id="PDKK01000001">
    <property type="protein sequence ID" value="RXK08439.1"/>
    <property type="molecule type" value="Genomic_DNA"/>
</dbReference>
<comment type="caution">
    <text evidence="5">The sequence shown here is derived from an EMBL/GenBank/DDBJ whole genome shotgun (WGS) entry which is preliminary data.</text>
</comment>
<dbReference type="InterPro" id="IPR000160">
    <property type="entry name" value="GGDEF_dom"/>
</dbReference>
<feature type="transmembrane region" description="Helical" evidence="3">
    <location>
        <begin position="362"/>
        <end position="384"/>
    </location>
</feature>
<dbReference type="NCBIfam" id="TIGR00254">
    <property type="entry name" value="GGDEF"/>
    <property type="match status" value="1"/>
</dbReference>
<dbReference type="PANTHER" id="PTHR45138">
    <property type="entry name" value="REGULATORY COMPONENTS OF SENSORY TRANSDUCTION SYSTEM"/>
    <property type="match status" value="1"/>
</dbReference>
<dbReference type="SMART" id="SM00267">
    <property type="entry name" value="GGDEF"/>
    <property type="match status" value="1"/>
</dbReference>
<feature type="transmembrane region" description="Helical" evidence="3">
    <location>
        <begin position="303"/>
        <end position="322"/>
    </location>
</feature>
<dbReference type="Gene3D" id="2.60.40.2380">
    <property type="match status" value="1"/>
</dbReference>
<evidence type="ECO:0000256" key="3">
    <source>
        <dbReference type="SAM" id="Phobius"/>
    </source>
</evidence>
<evidence type="ECO:0000256" key="1">
    <source>
        <dbReference type="ARBA" id="ARBA00012528"/>
    </source>
</evidence>
<keyword evidence="3" id="KW-1133">Transmembrane helix</keyword>
<feature type="domain" description="GGDEF" evidence="4">
    <location>
        <begin position="456"/>
        <end position="585"/>
    </location>
</feature>
<evidence type="ECO:0000256" key="2">
    <source>
        <dbReference type="ARBA" id="ARBA00034247"/>
    </source>
</evidence>
<dbReference type="CDD" id="cd01949">
    <property type="entry name" value="GGDEF"/>
    <property type="match status" value="1"/>
</dbReference>
<sequence>MQSITILSNILIKSLFFSIIFLTTLFAEPSIIIKNNEKIENFKIFVYEDKTNKLSIEDIKAIDGFKITNNNISNGFTNSNFWYKLSITNKSTQKIEPYLKMTESILDKIDFYILSNNIVIKHKKAGVGYFEKNLSNKLERAYIKVELEKDETKTIYIKISSLYPMFNSFQLMDKTSMDTFEHNYKTIYAFLIGSLLSLALYNLMIFFYTRDKSYIYYVLYSISFIIWQTSMSGLYPFNRFLDANFYYLIGASIPALVAFLCFFTNSILDIKSISKRFYFLLNFIGFFYLILTFWSILNFKPAILIMNATTSFILPLLIYVGYKSYIKGNKIAIFYLIAQGSFLSMATLFSFSSFGFLEYSLLSRHGIIVGSFIEMILFSLALAYRIKLLEEEKIIIIEKAKDELEIKVKKRTQELEESKKRFEILANKDYLSDLYNRRALFEISDKLISLTKREKTEISLLLFDLDKFKNINDTYGHKIGDEVIKTFAKLLKEKRRKSDIAARIGGEEFAILLPTTKLKDAYNIAEKIRKETEQLQIEDNRLNINFTVSCGVVSLENETKFDALLVKADKKLYEAKRAGRNRVCY</sequence>
<feature type="transmembrane region" description="Helical" evidence="3">
    <location>
        <begin position="214"/>
        <end position="233"/>
    </location>
</feature>
<feature type="transmembrane region" description="Helical" evidence="3">
    <location>
        <begin position="187"/>
        <end position="207"/>
    </location>
</feature>
<dbReference type="EC" id="2.7.7.65" evidence="1"/>